<comment type="subcellular location">
    <subcellularLocation>
        <location evidence="12">Cell membrane</location>
        <topology evidence="12">Multi-pass membrane protein</topology>
    </subcellularLocation>
    <subcellularLocation>
        <location evidence="12">Bacterial flagellum basal body</location>
    </subcellularLocation>
</comment>
<evidence type="ECO:0000256" key="10">
    <source>
        <dbReference type="ARBA" id="ARBA00023143"/>
    </source>
</evidence>
<accession>A0A9X0U696</accession>
<organism evidence="14 15">
    <name type="scientific">Tunturiibacter gelidiferens</name>
    <dbReference type="NCBI Taxonomy" id="3069689"/>
    <lineage>
        <taxon>Bacteria</taxon>
        <taxon>Pseudomonadati</taxon>
        <taxon>Acidobacteriota</taxon>
        <taxon>Terriglobia</taxon>
        <taxon>Terriglobales</taxon>
        <taxon>Acidobacteriaceae</taxon>
        <taxon>Tunturiibacter</taxon>
    </lineage>
</organism>
<dbReference type="GO" id="GO:0009425">
    <property type="term" value="C:bacterial-type flagellum basal body"/>
    <property type="evidence" value="ECO:0007669"/>
    <property type="project" value="UniProtKB-SubCell"/>
</dbReference>
<dbReference type="PRINTS" id="PR01302">
    <property type="entry name" value="TYPE3IMPPROT"/>
</dbReference>
<keyword evidence="11 12" id="KW-1006">Bacterial flagellum protein export</keyword>
<dbReference type="PRINTS" id="PR00951">
    <property type="entry name" value="FLGBIOSNFLIP"/>
</dbReference>
<dbReference type="EMBL" id="JACHEB010000012">
    <property type="protein sequence ID" value="MBB5330835.1"/>
    <property type="molecule type" value="Genomic_DNA"/>
</dbReference>
<evidence type="ECO:0000256" key="13">
    <source>
        <dbReference type="SAM" id="MobiDB-lite"/>
    </source>
</evidence>
<feature type="region of interest" description="Disordered" evidence="13">
    <location>
        <begin position="56"/>
        <end position="78"/>
    </location>
</feature>
<dbReference type="GO" id="GO:0005886">
    <property type="term" value="C:plasma membrane"/>
    <property type="evidence" value="ECO:0007669"/>
    <property type="project" value="UniProtKB-SubCell"/>
</dbReference>
<keyword evidence="14" id="KW-0969">Cilium</keyword>
<dbReference type="PROSITE" id="PS01061">
    <property type="entry name" value="FLIP_2"/>
    <property type="match status" value="1"/>
</dbReference>
<evidence type="ECO:0000256" key="8">
    <source>
        <dbReference type="ARBA" id="ARBA00022989"/>
    </source>
</evidence>
<keyword evidence="6 12" id="KW-1005">Bacterial flagellum biogenesis</keyword>
<comment type="caution">
    <text evidence="14">The sequence shown here is derived from an EMBL/GenBank/DDBJ whole genome shotgun (WGS) entry which is preliminary data.</text>
</comment>
<feature type="transmembrane region" description="Helical" evidence="12">
    <location>
        <begin position="274"/>
        <end position="294"/>
    </location>
</feature>
<keyword evidence="9 12" id="KW-0472">Membrane</keyword>
<evidence type="ECO:0000313" key="14">
    <source>
        <dbReference type="EMBL" id="MBB5330835.1"/>
    </source>
</evidence>
<dbReference type="RefSeq" id="WP_260698469.1">
    <property type="nucleotide sequence ID" value="NZ_JACHEB010000012.1"/>
</dbReference>
<keyword evidence="7 12" id="KW-0653">Protein transport</keyword>
<dbReference type="AlphaFoldDB" id="A0A9X0U696"/>
<dbReference type="GO" id="GO:0009306">
    <property type="term" value="P:protein secretion"/>
    <property type="evidence" value="ECO:0007669"/>
    <property type="project" value="UniProtKB-UniRule"/>
</dbReference>
<evidence type="ECO:0000256" key="9">
    <source>
        <dbReference type="ARBA" id="ARBA00023136"/>
    </source>
</evidence>
<dbReference type="PANTHER" id="PTHR30587">
    <property type="entry name" value="FLAGELLAR BIOSYNTHETIC PROTEIN FLIP"/>
    <property type="match status" value="1"/>
</dbReference>
<feature type="transmembrane region" description="Helical" evidence="12">
    <location>
        <begin position="101"/>
        <end position="127"/>
    </location>
</feature>
<keyword evidence="10" id="KW-0975">Bacterial flagellum</keyword>
<comment type="similarity">
    <text evidence="1 12">Belongs to the FliP/MopC/SpaP family.</text>
</comment>
<evidence type="ECO:0000256" key="7">
    <source>
        <dbReference type="ARBA" id="ARBA00022927"/>
    </source>
</evidence>
<sequence>MSVRTALRRLVLALAVLATTLPLAYARAESRMMVAAVMAPESFWVKKPAGSSIAAHGQATSKSSKVGKTHGVGAGENIPTAGAKKNNSIASELAGNKSVPWSIVVGLTLLTLLPALLLSMTPMVRLLVVFHFLRQALGTQTAPSNQILMGLALMMTWFLMQPVLLEVEQTAVAPYSAGTITGEQALDLGVAPVKRYMLRYSREKDLAVFASAGMAVRPNKREDLPIQVVVPAYILSELKAGFQIGAILFLPFLLVDLVVASITTSIGMMQLPPVVISTPLKILLFVMIDGWSLLADQLIKSF</sequence>
<dbReference type="GO" id="GO:0044781">
    <property type="term" value="P:bacterial-type flagellum organization"/>
    <property type="evidence" value="ECO:0007669"/>
    <property type="project" value="UniProtKB-UniRule"/>
</dbReference>
<name>A0A9X0U696_9BACT</name>
<protein>
    <recommendedName>
        <fullName evidence="2 12">Flagellar biosynthetic protein FliP</fullName>
    </recommendedName>
</protein>
<evidence type="ECO:0000256" key="4">
    <source>
        <dbReference type="ARBA" id="ARBA00022475"/>
    </source>
</evidence>
<keyword evidence="5 12" id="KW-0812">Transmembrane</keyword>
<evidence type="ECO:0000256" key="3">
    <source>
        <dbReference type="ARBA" id="ARBA00022448"/>
    </source>
</evidence>
<keyword evidence="8 12" id="KW-1133">Transmembrane helix</keyword>
<gene>
    <name evidence="12" type="primary">fliP</name>
    <name evidence="14" type="ORF">HDF14_004472</name>
</gene>
<keyword evidence="15" id="KW-1185">Reference proteome</keyword>
<evidence type="ECO:0000313" key="15">
    <source>
        <dbReference type="Proteomes" id="UP000535182"/>
    </source>
</evidence>
<keyword evidence="3 12" id="KW-0813">Transport</keyword>
<keyword evidence="14" id="KW-0282">Flagellum</keyword>
<dbReference type="Pfam" id="PF00813">
    <property type="entry name" value="FliP"/>
    <property type="match status" value="1"/>
</dbReference>
<evidence type="ECO:0000256" key="2">
    <source>
        <dbReference type="ARBA" id="ARBA00021714"/>
    </source>
</evidence>
<reference evidence="14 15" key="1">
    <citation type="submission" date="2020-08" db="EMBL/GenBank/DDBJ databases">
        <title>Genomic Encyclopedia of Type Strains, Phase IV (KMG-V): Genome sequencing to study the core and pangenomes of soil and plant-associated prokaryotes.</title>
        <authorList>
            <person name="Whitman W."/>
        </authorList>
    </citation>
    <scope>NUCLEOTIDE SEQUENCE [LARGE SCALE GENOMIC DNA]</scope>
    <source>
        <strain evidence="14 15">X5P2</strain>
    </source>
</reference>
<dbReference type="InterPro" id="IPR005838">
    <property type="entry name" value="T3SS_IM_P"/>
</dbReference>
<dbReference type="NCBIfam" id="TIGR01103">
    <property type="entry name" value="fliP"/>
    <property type="match status" value="1"/>
</dbReference>
<dbReference type="PANTHER" id="PTHR30587:SF0">
    <property type="entry name" value="FLAGELLAR BIOSYNTHETIC PROTEIN FLIP"/>
    <property type="match status" value="1"/>
</dbReference>
<comment type="function">
    <text evidence="12">Plays a role in the flagellum-specific transport system.</text>
</comment>
<keyword evidence="4 12" id="KW-1003">Cell membrane</keyword>
<evidence type="ECO:0000256" key="5">
    <source>
        <dbReference type="ARBA" id="ARBA00022692"/>
    </source>
</evidence>
<evidence type="ECO:0000256" key="1">
    <source>
        <dbReference type="ARBA" id="ARBA00006257"/>
    </source>
</evidence>
<evidence type="ECO:0000256" key="12">
    <source>
        <dbReference type="RuleBase" id="RU362069"/>
    </source>
</evidence>
<feature type="transmembrane region" description="Helical" evidence="12">
    <location>
        <begin position="147"/>
        <end position="165"/>
    </location>
</feature>
<keyword evidence="14" id="KW-0966">Cell projection</keyword>
<proteinExistence type="inferred from homology"/>
<evidence type="ECO:0000256" key="11">
    <source>
        <dbReference type="ARBA" id="ARBA00023225"/>
    </source>
</evidence>
<feature type="transmembrane region" description="Helical" evidence="12">
    <location>
        <begin position="240"/>
        <end position="262"/>
    </location>
</feature>
<evidence type="ECO:0000256" key="6">
    <source>
        <dbReference type="ARBA" id="ARBA00022795"/>
    </source>
</evidence>
<dbReference type="Proteomes" id="UP000535182">
    <property type="component" value="Unassembled WGS sequence"/>
</dbReference>
<dbReference type="InterPro" id="IPR005837">
    <property type="entry name" value="FliP"/>
</dbReference>